<keyword evidence="4 6" id="KW-0472">Membrane</keyword>
<evidence type="ECO:0000313" key="9">
    <source>
        <dbReference type="Proteomes" id="UP000275480"/>
    </source>
</evidence>
<evidence type="ECO:0000256" key="4">
    <source>
        <dbReference type="ARBA" id="ARBA00023136"/>
    </source>
</evidence>
<dbReference type="EMBL" id="QQZZ01000032">
    <property type="protein sequence ID" value="RMZ47426.1"/>
    <property type="molecule type" value="Genomic_DNA"/>
</dbReference>
<evidence type="ECO:0000256" key="2">
    <source>
        <dbReference type="ARBA" id="ARBA00022692"/>
    </source>
</evidence>
<dbReference type="VEuPathDB" id="FungiDB:AFLA_002187"/>
<evidence type="ECO:0000256" key="3">
    <source>
        <dbReference type="ARBA" id="ARBA00022989"/>
    </source>
</evidence>
<organism evidence="7">
    <name type="scientific">Aspergillus flavus</name>
    <dbReference type="NCBI Taxonomy" id="5059"/>
    <lineage>
        <taxon>Eukaryota</taxon>
        <taxon>Fungi</taxon>
        <taxon>Dikarya</taxon>
        <taxon>Ascomycota</taxon>
        <taxon>Pezizomycotina</taxon>
        <taxon>Eurotiomycetes</taxon>
        <taxon>Eurotiomycetidae</taxon>
        <taxon>Eurotiales</taxon>
        <taxon>Aspergillaceae</taxon>
        <taxon>Aspergillus</taxon>
        <taxon>Aspergillus subgen. Circumdati</taxon>
    </lineage>
</organism>
<name>A0A3M7KEV7_ASPFL</name>
<gene>
    <name evidence="7" type="ORF">BDV35DRAFT_337981</name>
    <name evidence="8" type="ORF">CA14_001922</name>
</gene>
<evidence type="ECO:0000313" key="7">
    <source>
        <dbReference type="EMBL" id="KAB8251628.1"/>
    </source>
</evidence>
<feature type="region of interest" description="Disordered" evidence="5">
    <location>
        <begin position="66"/>
        <end position="130"/>
    </location>
</feature>
<dbReference type="PANTHER" id="PTHR15549:SF26">
    <property type="entry name" value="AXIAL BUDDING PATTERN PROTEIN 2-RELATED"/>
    <property type="match status" value="1"/>
</dbReference>
<feature type="compositionally biased region" description="Polar residues" evidence="5">
    <location>
        <begin position="110"/>
        <end position="130"/>
    </location>
</feature>
<reference evidence="7" key="2">
    <citation type="submission" date="2019-04" db="EMBL/GenBank/DDBJ databases">
        <title>Friends and foes A comparative genomics study of 23 Aspergillus species from section Flavi.</title>
        <authorList>
            <consortium name="DOE Joint Genome Institute"/>
            <person name="Kjaerbolling I."/>
            <person name="Vesth T."/>
            <person name="Frisvad J.C."/>
            <person name="Nybo J.L."/>
            <person name="Theobald S."/>
            <person name="Kildgaard S."/>
            <person name="Isbrandt T."/>
            <person name="Kuo A."/>
            <person name="Sato A."/>
            <person name="Lyhne E.K."/>
            <person name="Kogle M.E."/>
            <person name="Wiebenga A."/>
            <person name="Kun R.S."/>
            <person name="Lubbers R.J."/>
            <person name="Makela M.R."/>
            <person name="Barry K."/>
            <person name="Chovatia M."/>
            <person name="Clum A."/>
            <person name="Daum C."/>
            <person name="Haridas S."/>
            <person name="He G."/>
            <person name="LaButti K."/>
            <person name="Lipzen A."/>
            <person name="Mondo S."/>
            <person name="Riley R."/>
            <person name="Salamov A."/>
            <person name="Simmons B.A."/>
            <person name="Magnuson J.K."/>
            <person name="Henrissat B."/>
            <person name="Mortensen U.H."/>
            <person name="Larsen T.O."/>
            <person name="Devries R.P."/>
            <person name="Grigoriev I.V."/>
            <person name="Machida M."/>
            <person name="Baker S.E."/>
            <person name="Andersen M.R."/>
        </authorList>
    </citation>
    <scope>NUCLEOTIDE SEQUENCE [LARGE SCALE GENOMIC DNA]</scope>
    <source>
        <strain evidence="7">CBS 121.62</strain>
    </source>
</reference>
<dbReference type="GO" id="GO:0016020">
    <property type="term" value="C:membrane"/>
    <property type="evidence" value="ECO:0007669"/>
    <property type="project" value="UniProtKB-SubCell"/>
</dbReference>
<reference evidence="8 9" key="1">
    <citation type="submission" date="2018-07" db="EMBL/GenBank/DDBJ databases">
        <title>Identification of spontaneous genetic mutation associated with occurrence of a yellow conidial color mutant of Aspergillus flavus.</title>
        <authorList>
            <person name="Chang P.-K."/>
            <person name="Mack B.M."/>
            <person name="Scharfenstein L."/>
            <person name="Gilbert M.K."/>
        </authorList>
    </citation>
    <scope>NUCLEOTIDE SEQUENCE [LARGE SCALE GENOMIC DNA]</scope>
    <source>
        <strain evidence="8 9">CA14</strain>
    </source>
</reference>
<evidence type="ECO:0000256" key="1">
    <source>
        <dbReference type="ARBA" id="ARBA00004167"/>
    </source>
</evidence>
<dbReference type="AlphaFoldDB" id="A0A3M7KEV7"/>
<dbReference type="InterPro" id="IPR051694">
    <property type="entry name" value="Immunoregulatory_rcpt-like"/>
</dbReference>
<dbReference type="EMBL" id="ML734558">
    <property type="protein sequence ID" value="KAB8251628.1"/>
    <property type="molecule type" value="Genomic_DNA"/>
</dbReference>
<protein>
    <submittedName>
        <fullName evidence="7">Uncharacterized protein</fullName>
    </submittedName>
</protein>
<feature type="compositionally biased region" description="Low complexity" evidence="5">
    <location>
        <begin position="10"/>
        <end position="35"/>
    </location>
</feature>
<accession>A0A3M7KEV7</accession>
<dbReference type="GO" id="GO:0071944">
    <property type="term" value="C:cell periphery"/>
    <property type="evidence" value="ECO:0007669"/>
    <property type="project" value="UniProtKB-ARBA"/>
</dbReference>
<sequence>MTNANQRPQTASPTSSATSSTASSESSGSSTNKGAIAGGVVGGVCGVLIIIGIIWFLLRRRRLSSASRDPGKPALPPGSKYGHETAELGESGNIRSELYGSPVVRELPTDIQSRQELPGSATKQSPLEPS</sequence>
<dbReference type="PANTHER" id="PTHR15549">
    <property type="entry name" value="PAIRED IMMUNOGLOBULIN-LIKE TYPE 2 RECEPTOR"/>
    <property type="match status" value="1"/>
</dbReference>
<dbReference type="VEuPathDB" id="FungiDB:F9C07_2106208"/>
<proteinExistence type="predicted"/>
<evidence type="ECO:0000256" key="5">
    <source>
        <dbReference type="SAM" id="MobiDB-lite"/>
    </source>
</evidence>
<dbReference type="Proteomes" id="UP000325434">
    <property type="component" value="Unassembled WGS sequence"/>
</dbReference>
<keyword evidence="3 6" id="KW-1133">Transmembrane helix</keyword>
<keyword evidence="2 6" id="KW-0812">Transmembrane</keyword>
<comment type="subcellular location">
    <subcellularLocation>
        <location evidence="1">Membrane</location>
        <topology evidence="1">Single-pass membrane protein</topology>
    </subcellularLocation>
</comment>
<evidence type="ECO:0000313" key="8">
    <source>
        <dbReference type="EMBL" id="RMZ47426.1"/>
    </source>
</evidence>
<feature type="region of interest" description="Disordered" evidence="5">
    <location>
        <begin position="1"/>
        <end position="36"/>
    </location>
</feature>
<dbReference type="Proteomes" id="UP000275480">
    <property type="component" value="Unassembled WGS sequence"/>
</dbReference>
<dbReference type="Gene3D" id="1.20.5.510">
    <property type="entry name" value="Single helix bin"/>
    <property type="match status" value="1"/>
</dbReference>
<evidence type="ECO:0000256" key="6">
    <source>
        <dbReference type="SAM" id="Phobius"/>
    </source>
</evidence>
<feature type="transmembrane region" description="Helical" evidence="6">
    <location>
        <begin position="35"/>
        <end position="58"/>
    </location>
</feature>